<sequence length="820" mass="88563">MAPQNGKPHNGNNSKPRRPGGSKLAQSSKPLPAIPLPYVKRQAARANAASAATQKPDAPSPSELKLTNGNAPVEVKKAGPVASAAEPSSVSSPVSTSASKASKDTKVDSAPKSKNDTSNLVTSHNVSVASVSEHPTTQNENTHKNPAVSDRADQPTINQIDIGPIDNTTDKMEPNGAASKAETKPQDGEAPQNSQDHLDAQSPTTDNQNLPKMKSRPPPGVPHGRYQMPPAFQPSGRPVGPTANGDMRGPRPLLPNGPPLHQSHHSNGSVHFGAFHGSTSSSPAPLSGGIAPPPGMLAHNGQLPYMPPGTNGFSHMMPYRPEHVTVTTTDNFGRPTMAYAPLEPFPPHSYHDSQTSGLPDDFGGYNHFASPVPNGVSGPGEDSQSPNYAGRMFGGHDYPQMMPNTGPPPPMMPEMDDAEGLIDHFQRQFSMPEFADCSLELQFKKRRIQPFRIPGHRIVLSRSPELAGAMLQGLSQPSNGTQLPILLVETESKWIQPDPFYHAVQRLYGLPLLNPASVNMNQGTTVDAGLLTERFDFALGYAASGHFLRYDAVTRHGCRLAMELLDMQTVEKALEFALEGHRDEGTHDVFNYGVGSRVILGGIVSFIVNNIHHTFKLDTSVTDPLHYARLPAQATLASNTNRKLSPPPIARGTSVHLKGRRSQQISGIQFGDLSSTESVMSPGSDASGSSQPQRTSLHAILSRILLNLPFETLKLLLESVNRNRNAWPNAEAVFRAVKDTVTERERRRLQIVEMVKNREIPQWEVVSNHLSSPEPRNYIGPWGALGWQEEVVAFASQSPALSRTWTPLANPQVATQAAYP</sequence>
<organism evidence="2 3">
    <name type="scientific">Fusarium poae</name>
    <dbReference type="NCBI Taxonomy" id="36050"/>
    <lineage>
        <taxon>Eukaryota</taxon>
        <taxon>Fungi</taxon>
        <taxon>Dikarya</taxon>
        <taxon>Ascomycota</taxon>
        <taxon>Pezizomycotina</taxon>
        <taxon>Sordariomycetes</taxon>
        <taxon>Hypocreomycetidae</taxon>
        <taxon>Hypocreales</taxon>
        <taxon>Nectriaceae</taxon>
        <taxon>Fusarium</taxon>
    </lineage>
</organism>
<comment type="caution">
    <text evidence="2">The sequence shown here is derived from an EMBL/GenBank/DDBJ whole genome shotgun (WGS) entry which is preliminary data.</text>
</comment>
<proteinExistence type="predicted"/>
<feature type="compositionally biased region" description="Polar residues" evidence="1">
    <location>
        <begin position="116"/>
        <end position="140"/>
    </location>
</feature>
<gene>
    <name evidence="2" type="ORF">FPOA_03962</name>
</gene>
<keyword evidence="3" id="KW-1185">Reference proteome</keyword>
<evidence type="ECO:0000313" key="3">
    <source>
        <dbReference type="Proteomes" id="UP000091967"/>
    </source>
</evidence>
<accession>A0A1B8ASU5</accession>
<dbReference type="Proteomes" id="UP000091967">
    <property type="component" value="Unassembled WGS sequence"/>
</dbReference>
<reference evidence="2 3" key="1">
    <citation type="submission" date="2016-06" db="EMBL/GenBank/DDBJ databases">
        <title>Living apart together: crosstalk between the core and supernumerary genomes in a fungal plant pathogen.</title>
        <authorList>
            <person name="Vanheule A."/>
            <person name="Audenaert K."/>
            <person name="Warris S."/>
            <person name="Van De Geest H."/>
            <person name="Schijlen E."/>
            <person name="Hofte M."/>
            <person name="De Saeger S."/>
            <person name="Haesaert G."/>
            <person name="Waalwijk C."/>
            <person name="Van Der Lee T."/>
        </authorList>
    </citation>
    <scope>NUCLEOTIDE SEQUENCE [LARGE SCALE GENOMIC DNA]</scope>
    <source>
        <strain evidence="2 3">2516</strain>
    </source>
</reference>
<feature type="compositionally biased region" description="Low complexity" evidence="1">
    <location>
        <begin position="78"/>
        <end position="100"/>
    </location>
</feature>
<feature type="region of interest" description="Disordered" evidence="1">
    <location>
        <begin position="638"/>
        <end position="662"/>
    </location>
</feature>
<dbReference type="OMA" id="SDSFYMA"/>
<protein>
    <submittedName>
        <fullName evidence="2">Uncharacterized protein</fullName>
    </submittedName>
</protein>
<name>A0A1B8ASU5_FUSPO</name>
<feature type="compositionally biased region" description="Basic and acidic residues" evidence="1">
    <location>
        <begin position="101"/>
        <end position="115"/>
    </location>
</feature>
<evidence type="ECO:0000256" key="1">
    <source>
        <dbReference type="SAM" id="MobiDB-lite"/>
    </source>
</evidence>
<feature type="region of interest" description="Disordered" evidence="1">
    <location>
        <begin position="1"/>
        <end position="285"/>
    </location>
</feature>
<evidence type="ECO:0000313" key="2">
    <source>
        <dbReference type="EMBL" id="OBS23414.1"/>
    </source>
</evidence>
<dbReference type="AlphaFoldDB" id="A0A1B8ASU5"/>
<feature type="compositionally biased region" description="Polar residues" evidence="1">
    <location>
        <begin position="191"/>
        <end position="210"/>
    </location>
</feature>
<dbReference type="EMBL" id="LYXU01000002">
    <property type="protein sequence ID" value="OBS23414.1"/>
    <property type="molecule type" value="Genomic_DNA"/>
</dbReference>